<evidence type="ECO:0000256" key="1">
    <source>
        <dbReference type="SAM" id="MobiDB-lite"/>
    </source>
</evidence>
<reference evidence="2" key="2">
    <citation type="submission" date="2025-08" db="UniProtKB">
        <authorList>
            <consortium name="RefSeq"/>
        </authorList>
    </citation>
    <scope>IDENTIFICATION</scope>
</reference>
<dbReference type="KEGG" id="ang:An02g14000"/>
<feature type="compositionally biased region" description="Basic and acidic residues" evidence="1">
    <location>
        <begin position="239"/>
        <end position="251"/>
    </location>
</feature>
<evidence type="ECO:0000313" key="2">
    <source>
        <dbReference type="RefSeq" id="XP_059605711.1"/>
    </source>
</evidence>
<feature type="compositionally biased region" description="Polar residues" evidence="1">
    <location>
        <begin position="47"/>
        <end position="60"/>
    </location>
</feature>
<accession>A0AAJ8C066</accession>
<feature type="region of interest" description="Disordered" evidence="1">
    <location>
        <begin position="32"/>
        <end position="60"/>
    </location>
</feature>
<name>A0AAJ8C066_ASPNG</name>
<feature type="compositionally biased region" description="Basic and acidic residues" evidence="1">
    <location>
        <begin position="32"/>
        <end position="44"/>
    </location>
</feature>
<dbReference type="VEuPathDB" id="FungiDB:An02g14000"/>
<protein>
    <submittedName>
        <fullName evidence="2">Uncharacterized protein</fullName>
    </submittedName>
</protein>
<dbReference type="GeneID" id="84590558"/>
<proteinExistence type="predicted"/>
<reference evidence="2" key="1">
    <citation type="submission" date="2025-02" db="EMBL/GenBank/DDBJ databases">
        <authorList>
            <consortium name="NCBI Genome Project"/>
        </authorList>
    </citation>
    <scope>NUCLEOTIDE SEQUENCE</scope>
</reference>
<gene>
    <name evidence="2" type="ORF">An02g14000</name>
</gene>
<feature type="compositionally biased region" description="Basic and acidic residues" evidence="1">
    <location>
        <begin position="264"/>
        <end position="276"/>
    </location>
</feature>
<organism evidence="2">
    <name type="scientific">Aspergillus niger</name>
    <dbReference type="NCBI Taxonomy" id="5061"/>
    <lineage>
        <taxon>Eukaryota</taxon>
        <taxon>Fungi</taxon>
        <taxon>Dikarya</taxon>
        <taxon>Ascomycota</taxon>
        <taxon>Pezizomycotina</taxon>
        <taxon>Eurotiomycetes</taxon>
        <taxon>Eurotiomycetidae</taxon>
        <taxon>Eurotiales</taxon>
        <taxon>Aspergillaceae</taxon>
        <taxon>Aspergillus</taxon>
        <taxon>Aspergillus subgen. Circumdati</taxon>
    </lineage>
</organism>
<feature type="region of interest" description="Disordered" evidence="1">
    <location>
        <begin position="230"/>
        <end position="276"/>
    </location>
</feature>
<dbReference type="RefSeq" id="XP_059605711.1">
    <property type="nucleotide sequence ID" value="XM_059746781.1"/>
</dbReference>
<sequence>MGLIPKRAGAILKEGYRREHQITGTGTAVCVSHDKNTKGRESEQPGRYNQSRKIDSSNKNSRTLFHLHGESMMRGIRLALVTVHIPLPQGVPPFGPLLVTVTTLGDARARRQHNAQSSLLNGESTQQIRLTSPPIDDLIHSARGIIAIRNTTRTSTIRLMRMTCRRLGLAGSLLRGALSSTSAGLDSALVAGLKGNQPMLNDHPPLDPMSEPYRSAGAVIRNWMPGRQLNLTSKQGNADPERRRGETRQQEESAEPIMACSGGYRHEAKQSRDGQK</sequence>
<dbReference type="AlphaFoldDB" id="A0AAJ8C066"/>